<dbReference type="NCBIfam" id="TIGR01696">
    <property type="entry name" value="deoB"/>
    <property type="match status" value="1"/>
</dbReference>
<evidence type="ECO:0000256" key="6">
    <source>
        <dbReference type="HAMAP-Rule" id="MF_00740"/>
    </source>
</evidence>
<reference evidence="9 10" key="1">
    <citation type="journal article" date="2010" name="Int. J. Syst. Evol. Microbiol.">
        <title>Bacillus horneckiae sp. nov., isolated from a spacecraft-assembly clean room.</title>
        <authorList>
            <person name="Vaishampayan P."/>
            <person name="Probst A."/>
            <person name="Krishnamurthi S."/>
            <person name="Ghosh S."/>
            <person name="Osman S."/>
            <person name="McDowall A."/>
            <person name="Ruckmani A."/>
            <person name="Mayilraj S."/>
            <person name="Venkateswaran K."/>
        </authorList>
    </citation>
    <scope>NUCLEOTIDE SEQUENCE [LARGE SCALE GENOMIC DNA]</scope>
    <source>
        <strain evidence="10">1PO1SC</strain>
    </source>
</reference>
<dbReference type="STRING" id="549687.GCA_001636335_01896"/>
<keyword evidence="3 6" id="KW-0479">Metal-binding</keyword>
<protein>
    <recommendedName>
        <fullName evidence="6 7">Phosphopentomutase</fullName>
        <ecNumber evidence="6 7">5.4.2.7</ecNumber>
    </recommendedName>
    <alternativeName>
        <fullName evidence="6">Phosphodeoxyribomutase</fullName>
    </alternativeName>
</protein>
<evidence type="ECO:0000256" key="7">
    <source>
        <dbReference type="NCBIfam" id="TIGR01696"/>
    </source>
</evidence>
<comment type="subcellular location">
    <subcellularLocation>
        <location evidence="6">Cytoplasm</location>
    </subcellularLocation>
</comment>
<evidence type="ECO:0000256" key="1">
    <source>
        <dbReference type="ARBA" id="ARBA00010373"/>
    </source>
</evidence>
<dbReference type="CDD" id="cd16009">
    <property type="entry name" value="PPM"/>
    <property type="match status" value="1"/>
</dbReference>
<dbReference type="PANTHER" id="PTHR21110:SF0">
    <property type="entry name" value="PHOSPHOPENTOMUTASE"/>
    <property type="match status" value="1"/>
</dbReference>
<dbReference type="HAMAP" id="MF_00740">
    <property type="entry name" value="Phosphopentomut"/>
    <property type="match status" value="1"/>
</dbReference>
<dbReference type="InterPro" id="IPR024052">
    <property type="entry name" value="Phosphopentomutase_DeoB_cap_sf"/>
</dbReference>
<feature type="binding site" evidence="6">
    <location>
        <position position="15"/>
    </location>
    <ligand>
        <name>Mn(2+)</name>
        <dbReference type="ChEBI" id="CHEBI:29035"/>
        <label>1</label>
    </ligand>
</feature>
<dbReference type="UniPathway" id="UPA00087">
    <property type="reaction ID" value="UER00173"/>
</dbReference>
<evidence type="ECO:0000313" key="9">
    <source>
        <dbReference type="EMBL" id="PKG27387.1"/>
    </source>
</evidence>
<feature type="binding site" evidence="6">
    <location>
        <position position="288"/>
    </location>
    <ligand>
        <name>Mn(2+)</name>
        <dbReference type="ChEBI" id="CHEBI:29035"/>
        <label>2</label>
    </ligand>
</feature>
<feature type="binding site" evidence="6">
    <location>
        <position position="330"/>
    </location>
    <ligand>
        <name>Mn(2+)</name>
        <dbReference type="ChEBI" id="CHEBI:29035"/>
        <label>1</label>
    </ligand>
</feature>
<comment type="catalytic activity">
    <reaction evidence="6">
        <text>2-deoxy-alpha-D-ribose 1-phosphate = 2-deoxy-D-ribose 5-phosphate</text>
        <dbReference type="Rhea" id="RHEA:27658"/>
        <dbReference type="ChEBI" id="CHEBI:57259"/>
        <dbReference type="ChEBI" id="CHEBI:62877"/>
        <dbReference type="EC" id="5.4.2.7"/>
    </reaction>
</comment>
<dbReference type="InterPro" id="IPR017850">
    <property type="entry name" value="Alkaline_phosphatase_core_sf"/>
</dbReference>
<keyword evidence="4 6" id="KW-0464">Manganese</keyword>
<name>A0A2N0ZD00_9BACI</name>
<comment type="catalytic activity">
    <reaction evidence="6">
        <text>alpha-D-ribose 1-phosphate = D-ribose 5-phosphate</text>
        <dbReference type="Rhea" id="RHEA:18793"/>
        <dbReference type="ChEBI" id="CHEBI:57720"/>
        <dbReference type="ChEBI" id="CHEBI:78346"/>
        <dbReference type="EC" id="5.4.2.7"/>
    </reaction>
</comment>
<dbReference type="GO" id="GO:0030145">
    <property type="term" value="F:manganese ion binding"/>
    <property type="evidence" value="ECO:0007669"/>
    <property type="project" value="UniProtKB-UniRule"/>
</dbReference>
<dbReference type="EMBL" id="PISD01000046">
    <property type="protein sequence ID" value="PKG27387.1"/>
    <property type="molecule type" value="Genomic_DNA"/>
</dbReference>
<dbReference type="GO" id="GO:0009117">
    <property type="term" value="P:nucleotide metabolic process"/>
    <property type="evidence" value="ECO:0007669"/>
    <property type="project" value="UniProtKB-UniRule"/>
</dbReference>
<keyword evidence="10" id="KW-1185">Reference proteome</keyword>
<evidence type="ECO:0000256" key="5">
    <source>
        <dbReference type="ARBA" id="ARBA00023235"/>
    </source>
</evidence>
<accession>A0A2N0ZD00</accession>
<dbReference type="InterPro" id="IPR006124">
    <property type="entry name" value="Metalloenzyme"/>
</dbReference>
<evidence type="ECO:0000256" key="3">
    <source>
        <dbReference type="ARBA" id="ARBA00022723"/>
    </source>
</evidence>
<comment type="cofactor">
    <cofactor evidence="6">
        <name>Mn(2+)</name>
        <dbReference type="ChEBI" id="CHEBI:29035"/>
    </cofactor>
    <text evidence="6">Binds 2 manganese ions.</text>
</comment>
<dbReference type="Gene3D" id="3.40.720.10">
    <property type="entry name" value="Alkaline Phosphatase, subunit A"/>
    <property type="match status" value="1"/>
</dbReference>
<dbReference type="SUPFAM" id="SSF53649">
    <property type="entry name" value="Alkaline phosphatase-like"/>
    <property type="match status" value="1"/>
</dbReference>
<proteinExistence type="inferred from homology"/>
<evidence type="ECO:0000256" key="4">
    <source>
        <dbReference type="ARBA" id="ARBA00023211"/>
    </source>
</evidence>
<dbReference type="GO" id="GO:0005829">
    <property type="term" value="C:cytosol"/>
    <property type="evidence" value="ECO:0007669"/>
    <property type="project" value="TreeGrafter"/>
</dbReference>
<gene>
    <name evidence="6 9" type="primary">deoB</name>
    <name evidence="9" type="ORF">CWS20_19720</name>
</gene>
<dbReference type="SUPFAM" id="SSF143856">
    <property type="entry name" value="DeoB insert domain-like"/>
    <property type="match status" value="1"/>
</dbReference>
<dbReference type="GO" id="GO:0006018">
    <property type="term" value="P:2-deoxyribose 1-phosphate catabolic process"/>
    <property type="evidence" value="ECO:0007669"/>
    <property type="project" value="UniProtKB-UniRule"/>
</dbReference>
<feature type="binding site" evidence="6">
    <location>
        <position position="341"/>
    </location>
    <ligand>
        <name>Mn(2+)</name>
        <dbReference type="ChEBI" id="CHEBI:29035"/>
        <label>2</label>
    </ligand>
</feature>
<feature type="binding site" evidence="6">
    <location>
        <position position="329"/>
    </location>
    <ligand>
        <name>Mn(2+)</name>
        <dbReference type="ChEBI" id="CHEBI:29035"/>
        <label>1</label>
    </ligand>
</feature>
<dbReference type="PANTHER" id="PTHR21110">
    <property type="entry name" value="PHOSPHOPENTOMUTASE"/>
    <property type="match status" value="1"/>
</dbReference>
<dbReference type="GO" id="GO:0043094">
    <property type="term" value="P:metabolic compound salvage"/>
    <property type="evidence" value="ECO:0007669"/>
    <property type="project" value="UniProtKB-UniRule"/>
</dbReference>
<feature type="domain" description="Metalloenzyme" evidence="8">
    <location>
        <begin position="7"/>
        <end position="381"/>
    </location>
</feature>
<dbReference type="GO" id="GO:0006015">
    <property type="term" value="P:5-phosphoribose 1-diphosphate biosynthetic process"/>
    <property type="evidence" value="ECO:0007669"/>
    <property type="project" value="UniProtKB-UniPathway"/>
</dbReference>
<keyword evidence="2 6" id="KW-0963">Cytoplasm</keyword>
<comment type="similarity">
    <text evidence="1 6">Belongs to the phosphopentomutase family.</text>
</comment>
<evidence type="ECO:0000259" key="8">
    <source>
        <dbReference type="Pfam" id="PF01676"/>
    </source>
</evidence>
<evidence type="ECO:0000256" key="2">
    <source>
        <dbReference type="ARBA" id="ARBA00022490"/>
    </source>
</evidence>
<feature type="binding site" evidence="6">
    <location>
        <position position="293"/>
    </location>
    <ligand>
        <name>Mn(2+)</name>
        <dbReference type="ChEBI" id="CHEBI:29035"/>
        <label>2</label>
    </ligand>
</feature>
<organism evidence="9 10">
    <name type="scientific">Cytobacillus horneckiae</name>
    <dbReference type="NCBI Taxonomy" id="549687"/>
    <lineage>
        <taxon>Bacteria</taxon>
        <taxon>Bacillati</taxon>
        <taxon>Bacillota</taxon>
        <taxon>Bacilli</taxon>
        <taxon>Bacillales</taxon>
        <taxon>Bacillaceae</taxon>
        <taxon>Cytobacillus</taxon>
    </lineage>
</organism>
<dbReference type="AlphaFoldDB" id="A0A2N0ZD00"/>
<dbReference type="InterPro" id="IPR010045">
    <property type="entry name" value="DeoB"/>
</dbReference>
<dbReference type="PIRSF" id="PIRSF001491">
    <property type="entry name" value="Ppentomutase"/>
    <property type="match status" value="1"/>
</dbReference>
<comment type="caution">
    <text evidence="9">The sequence shown here is derived from an EMBL/GenBank/DDBJ whole genome shotgun (WGS) entry which is preliminary data.</text>
</comment>
<keyword evidence="5 6" id="KW-0413">Isomerase</keyword>
<dbReference type="EC" id="5.4.2.7" evidence="6 7"/>
<dbReference type="Gene3D" id="3.30.70.1250">
    <property type="entry name" value="Phosphopentomutase"/>
    <property type="match status" value="1"/>
</dbReference>
<dbReference type="NCBIfam" id="NF003766">
    <property type="entry name" value="PRK05362.1"/>
    <property type="match status" value="1"/>
</dbReference>
<dbReference type="GO" id="GO:0008973">
    <property type="term" value="F:phosphopentomutase activity"/>
    <property type="evidence" value="ECO:0007669"/>
    <property type="project" value="UniProtKB-UniRule"/>
</dbReference>
<dbReference type="Proteomes" id="UP000233343">
    <property type="component" value="Unassembled WGS sequence"/>
</dbReference>
<sequence length="398" mass="43871">MKDFTYKRIFLIVMDSVGIGEAPDAKSFGDEGAHTLGHIAEKMGGLHMPNMAKLGLGNIEKIQGIQPADQPHAYYTKLQEASVGKDTMTGHWEIMGLVVDTPFQVFPDGFPEELVSELEAKTGRKVIGNKPASGTVIMDELGKEHMETGALIVYTSADSVLQIAAHEDIVPLEEQYKICEIARELTLNEKYMVGRVIARPFIGQPGSFTRTSNRHDYALKPFGRTVMNELKDAGIDVVAIGKINDIYDGEGVTEAVRTTSNMDGMDQLIRSMSKDFTGISFLNLVDFDALFGHRRDPEGYGKALEEYDERLPEVLSNLEKDDLLIITADHGNDPIHHGTDHTREYVPLLVYSKKMASGKELPIGKTFANIGATIADNFKVKMPAAGESFLHLISGERK</sequence>
<comment type="pathway">
    <text evidence="6">Carbohydrate degradation; 2-deoxy-D-ribose 1-phosphate degradation; D-glyceraldehyde 3-phosphate and acetaldehyde from 2-deoxy-alpha-D-ribose 1-phosphate: step 1/2.</text>
</comment>
<dbReference type="Pfam" id="PF01676">
    <property type="entry name" value="Metalloenzyme"/>
    <property type="match status" value="1"/>
</dbReference>
<dbReference type="FunFam" id="3.30.70.1250:FF:000001">
    <property type="entry name" value="Phosphopentomutase"/>
    <property type="match status" value="1"/>
</dbReference>
<dbReference type="RefSeq" id="WP_066200801.1">
    <property type="nucleotide sequence ID" value="NZ_JARMMB010000023.1"/>
</dbReference>
<evidence type="ECO:0000313" key="10">
    <source>
        <dbReference type="Proteomes" id="UP000233343"/>
    </source>
</evidence>
<dbReference type="GO" id="GO:0000287">
    <property type="term" value="F:magnesium ion binding"/>
    <property type="evidence" value="ECO:0007669"/>
    <property type="project" value="UniProtKB-UniRule"/>
</dbReference>
<comment type="function">
    <text evidence="6">Isomerase that catalyzes the conversion of deoxy-ribose 1-phosphate (dRib-1-P) and ribose 1-phosphate (Rib-1-P) to deoxy-ribose 5-phosphate (dRib-5-P) and ribose 5-phosphate (Rib-5-P), respectively.</text>
</comment>